<evidence type="ECO:0000313" key="1">
    <source>
        <dbReference type="EMBL" id="ABD44982.1"/>
    </source>
</evidence>
<dbReference type="Proteomes" id="UP000008320">
    <property type="component" value="Chromosome"/>
</dbReference>
<evidence type="ECO:0000313" key="2">
    <source>
        <dbReference type="Proteomes" id="UP000008320"/>
    </source>
</evidence>
<gene>
    <name evidence="1" type="ordered locus">ECH_0949</name>
</gene>
<keyword evidence="2" id="KW-1185">Reference proteome</keyword>
<reference evidence="1 2" key="1">
    <citation type="journal article" date="2006" name="PLoS Genet.">
        <title>Comparative genomics of emerging human ehrlichiosis agents.</title>
        <authorList>
            <person name="Dunning Hotopp J.C."/>
            <person name="Lin M."/>
            <person name="Madupu R."/>
            <person name="Crabtree J."/>
            <person name="Angiuoli S.V."/>
            <person name="Eisen J.A."/>
            <person name="Seshadri R."/>
            <person name="Ren Q."/>
            <person name="Wu M."/>
            <person name="Utterback T.R."/>
            <person name="Smith S."/>
            <person name="Lewis M."/>
            <person name="Khouri H."/>
            <person name="Zhang C."/>
            <person name="Niu H."/>
            <person name="Lin Q."/>
            <person name="Ohashi N."/>
            <person name="Zhi N."/>
            <person name="Nelson W."/>
            <person name="Brinkac L.M."/>
            <person name="Dodson R.J."/>
            <person name="Rosovitz M.J."/>
            <person name="Sundaram J."/>
            <person name="Daugherty S.C."/>
            <person name="Davidsen T."/>
            <person name="Durkin A.S."/>
            <person name="Gwinn M."/>
            <person name="Haft D.H."/>
            <person name="Selengut J.D."/>
            <person name="Sullivan S.A."/>
            <person name="Zafar N."/>
            <person name="Zhou L."/>
            <person name="Benahmed F."/>
            <person name="Forberger H."/>
            <person name="Halpin R."/>
            <person name="Mulligan S."/>
            <person name="Robinson J."/>
            <person name="White O."/>
            <person name="Rikihisa Y."/>
            <person name="Tettelin H."/>
        </authorList>
    </citation>
    <scope>NUCLEOTIDE SEQUENCE [LARGE SCALE GENOMIC DNA]</scope>
    <source>
        <strain evidence="2">ATCC CRL-10679 / Arkansas</strain>
    </source>
</reference>
<proteinExistence type="predicted"/>
<dbReference type="HOGENOM" id="CLU_3396291_0_0_5"/>
<name>Q2GFP6_EHRCR</name>
<accession>Q2GFP6</accession>
<dbReference type="AlphaFoldDB" id="Q2GFP6"/>
<organism evidence="1 2">
    <name type="scientific">Ehrlichia chaffeensis (strain ATCC CRL-10679 / Arkansas)</name>
    <dbReference type="NCBI Taxonomy" id="205920"/>
    <lineage>
        <taxon>Bacteria</taxon>
        <taxon>Pseudomonadati</taxon>
        <taxon>Pseudomonadota</taxon>
        <taxon>Alphaproteobacteria</taxon>
        <taxon>Rickettsiales</taxon>
        <taxon>Anaplasmataceae</taxon>
        <taxon>Ehrlichia</taxon>
    </lineage>
</organism>
<dbReference type="KEGG" id="ech:ECH_0949"/>
<protein>
    <submittedName>
        <fullName evidence="1">Uncharacterized protein</fullName>
    </submittedName>
</protein>
<sequence>MISRSVYYHLKVKHVTVYINIEEGLSGVTHI</sequence>
<dbReference type="EMBL" id="CP000236">
    <property type="protein sequence ID" value="ABD44982.1"/>
    <property type="molecule type" value="Genomic_DNA"/>
</dbReference>